<accession>A0A6I6MKD6</accession>
<name>A0A6I6MKD6_9CAUL</name>
<dbReference type="GO" id="GO:0106415">
    <property type="term" value="F:muramoyltetrapeptide carboxypeptidase activity"/>
    <property type="evidence" value="ECO:0007669"/>
    <property type="project" value="UniProtKB-EC"/>
</dbReference>
<gene>
    <name evidence="8" type="ORF">DSM104635_01983</name>
</gene>
<feature type="domain" description="LD-carboxypeptidase N-terminal" evidence="6">
    <location>
        <begin position="7"/>
        <end position="128"/>
    </location>
</feature>
<dbReference type="InterPro" id="IPR029062">
    <property type="entry name" value="Class_I_gatase-like"/>
</dbReference>
<dbReference type="EMBL" id="CP047045">
    <property type="protein sequence ID" value="QGZ95139.1"/>
    <property type="molecule type" value="Genomic_DNA"/>
</dbReference>
<evidence type="ECO:0000256" key="2">
    <source>
        <dbReference type="ARBA" id="ARBA00022645"/>
    </source>
</evidence>
<proteinExistence type="inferred from homology"/>
<dbReference type="PANTHER" id="PTHR30237:SF2">
    <property type="entry name" value="MUREIN TETRAPEPTIDE CARBOXYPEPTIDASE"/>
    <property type="match status" value="1"/>
</dbReference>
<keyword evidence="2 8" id="KW-0121">Carboxypeptidase</keyword>
<comment type="similarity">
    <text evidence="1">Belongs to the peptidase S66 family.</text>
</comment>
<dbReference type="GO" id="GO:0008236">
    <property type="term" value="F:serine-type peptidase activity"/>
    <property type="evidence" value="ECO:0007669"/>
    <property type="project" value="UniProtKB-KW"/>
</dbReference>
<dbReference type="Pfam" id="PF17676">
    <property type="entry name" value="Peptidase_S66C"/>
    <property type="match status" value="1"/>
</dbReference>
<evidence type="ECO:0000259" key="7">
    <source>
        <dbReference type="Pfam" id="PF17676"/>
    </source>
</evidence>
<dbReference type="AlphaFoldDB" id="A0A6I6MKD6"/>
<evidence type="ECO:0000256" key="3">
    <source>
        <dbReference type="ARBA" id="ARBA00022670"/>
    </source>
</evidence>
<dbReference type="InterPro" id="IPR040921">
    <property type="entry name" value="Peptidase_S66C"/>
</dbReference>
<dbReference type="CDD" id="cd07025">
    <property type="entry name" value="Peptidase_S66"/>
    <property type="match status" value="1"/>
</dbReference>
<evidence type="ECO:0000256" key="5">
    <source>
        <dbReference type="ARBA" id="ARBA00022825"/>
    </source>
</evidence>
<sequence length="280" mass="30236">MAPSIRIGVVAPGTRIDRDLAERLKAFATDHFLDRAPEIVVHPQCFLSAGHFAGDDDARLKAFVEYANEPALDAIWFARGGYGACRIAEAALAQLNGASRTKTYLGYSDNGAILGGLYARGYANVAHGPIPVDLTRTGGEGAVKRALSWLIDRSPESVELGVMFDGKTAAFNIAVLQSIMGTSLEPNLEGHVLMLEDVGEYLYRLDRALFQITSSANVRSVKGIKLGRVSDVPENDKPFGANEEEIARYWCAKAGIAYLGRADIGHDVENKVVPFGALKR</sequence>
<evidence type="ECO:0000313" key="8">
    <source>
        <dbReference type="EMBL" id="QGZ95139.1"/>
    </source>
</evidence>
<dbReference type="PANTHER" id="PTHR30237">
    <property type="entry name" value="MURAMOYLTETRAPEPTIDE CARBOXYPEPTIDASE"/>
    <property type="match status" value="1"/>
</dbReference>
<dbReference type="GO" id="GO:0006508">
    <property type="term" value="P:proteolysis"/>
    <property type="evidence" value="ECO:0007669"/>
    <property type="project" value="UniProtKB-KW"/>
</dbReference>
<keyword evidence="4 8" id="KW-0378">Hydrolase</keyword>
<dbReference type="SUPFAM" id="SSF141986">
    <property type="entry name" value="LD-carboxypeptidase A C-terminal domain-like"/>
    <property type="match status" value="1"/>
</dbReference>
<keyword evidence="5" id="KW-0720">Serine protease</keyword>
<dbReference type="InterPro" id="IPR027461">
    <property type="entry name" value="Carboxypeptidase_A_C_sf"/>
</dbReference>
<dbReference type="KEGG" id="tsv:DSM104635_01983"/>
<dbReference type="Gene3D" id="3.40.50.10740">
    <property type="entry name" value="Class I glutamine amidotransferase-like"/>
    <property type="match status" value="1"/>
</dbReference>
<dbReference type="Gene3D" id="3.50.30.60">
    <property type="entry name" value="LD-carboxypeptidase A C-terminal domain-like"/>
    <property type="match status" value="1"/>
</dbReference>
<dbReference type="EC" id="3.4.17.13" evidence="8"/>
<dbReference type="Pfam" id="PF02016">
    <property type="entry name" value="Peptidase_S66"/>
    <property type="match status" value="1"/>
</dbReference>
<keyword evidence="9" id="KW-1185">Reference proteome</keyword>
<evidence type="ECO:0000313" key="9">
    <source>
        <dbReference type="Proteomes" id="UP000431269"/>
    </source>
</evidence>
<evidence type="ECO:0000256" key="4">
    <source>
        <dbReference type="ARBA" id="ARBA00022801"/>
    </source>
</evidence>
<evidence type="ECO:0000256" key="1">
    <source>
        <dbReference type="ARBA" id="ARBA00010233"/>
    </source>
</evidence>
<dbReference type="SUPFAM" id="SSF52317">
    <property type="entry name" value="Class I glutamine amidotransferase-like"/>
    <property type="match status" value="1"/>
</dbReference>
<dbReference type="InterPro" id="IPR027478">
    <property type="entry name" value="LdcA_N"/>
</dbReference>
<dbReference type="Proteomes" id="UP000431269">
    <property type="component" value="Chromosome"/>
</dbReference>
<dbReference type="InterPro" id="IPR040449">
    <property type="entry name" value="Peptidase_S66_N"/>
</dbReference>
<reference evidence="9" key="1">
    <citation type="submission" date="2019-12" db="EMBL/GenBank/DDBJ databases">
        <title>Complete genome of Terracaulis silvestris 0127_4.</title>
        <authorList>
            <person name="Vieira S."/>
            <person name="Riedel T."/>
            <person name="Sproer C."/>
            <person name="Pascual J."/>
            <person name="Boedeker C."/>
            <person name="Overmann J."/>
        </authorList>
    </citation>
    <scope>NUCLEOTIDE SEQUENCE [LARGE SCALE GENOMIC DNA]</scope>
    <source>
        <strain evidence="9">0127_4</strain>
    </source>
</reference>
<dbReference type="InterPro" id="IPR003507">
    <property type="entry name" value="S66_fam"/>
</dbReference>
<organism evidence="8 9">
    <name type="scientific">Terricaulis silvestris</name>
    <dbReference type="NCBI Taxonomy" id="2686094"/>
    <lineage>
        <taxon>Bacteria</taxon>
        <taxon>Pseudomonadati</taxon>
        <taxon>Pseudomonadota</taxon>
        <taxon>Alphaproteobacteria</taxon>
        <taxon>Caulobacterales</taxon>
        <taxon>Caulobacteraceae</taxon>
        <taxon>Terricaulis</taxon>
    </lineage>
</organism>
<keyword evidence="3" id="KW-0645">Protease</keyword>
<dbReference type="RefSeq" id="WP_187448178.1">
    <property type="nucleotide sequence ID" value="NZ_CP047045.1"/>
</dbReference>
<evidence type="ECO:0000259" key="6">
    <source>
        <dbReference type="Pfam" id="PF02016"/>
    </source>
</evidence>
<protein>
    <submittedName>
        <fullName evidence="8">Murein tetrapeptide carboxypeptidase</fullName>
        <ecNumber evidence="8">3.4.17.13</ecNumber>
    </submittedName>
</protein>
<feature type="domain" description="LD-carboxypeptidase C-terminal" evidence="7">
    <location>
        <begin position="166"/>
        <end position="277"/>
    </location>
</feature>